<gene>
    <name evidence="1" type="ORF">SAMEA23995918_05139</name>
</gene>
<comment type="caution">
    <text evidence="1">The sequence shown here is derived from an EMBL/GenBank/DDBJ whole genome shotgun (WGS) entry which is preliminary data.</text>
</comment>
<evidence type="ECO:0000313" key="1">
    <source>
        <dbReference type="EMBL" id="SSG07786.1"/>
    </source>
</evidence>
<dbReference type="Proteomes" id="UP000252079">
    <property type="component" value="Unassembled WGS sequence"/>
</dbReference>
<accession>A0ABD7N9Y5</accession>
<protein>
    <submittedName>
        <fullName evidence="1">Uncharacterized protein</fullName>
    </submittedName>
</protein>
<dbReference type="EMBL" id="UFBM01000063">
    <property type="protein sequence ID" value="SSG07786.1"/>
    <property type="molecule type" value="Genomic_DNA"/>
</dbReference>
<evidence type="ECO:0000313" key="2">
    <source>
        <dbReference type="Proteomes" id="UP000252079"/>
    </source>
</evidence>
<reference evidence="1 2" key="1">
    <citation type="submission" date="2018-07" db="EMBL/GenBank/DDBJ databases">
        <authorList>
            <consortium name="Pathogen Informatics"/>
        </authorList>
    </citation>
    <scope>NUCLEOTIDE SEQUENCE [LARGE SCALE GENOMIC DNA]</scope>
    <source>
        <strain evidence="1 2">4300STDY6636950</strain>
    </source>
</reference>
<organism evidence="1 2">
    <name type="scientific">Klebsiella quasipneumoniae</name>
    <dbReference type="NCBI Taxonomy" id="1463165"/>
    <lineage>
        <taxon>Bacteria</taxon>
        <taxon>Pseudomonadati</taxon>
        <taxon>Pseudomonadota</taxon>
        <taxon>Gammaproteobacteria</taxon>
        <taxon>Enterobacterales</taxon>
        <taxon>Enterobacteriaceae</taxon>
        <taxon>Klebsiella/Raoultella group</taxon>
        <taxon>Klebsiella</taxon>
        <taxon>Klebsiella pneumoniae complex</taxon>
    </lineage>
</organism>
<dbReference type="AlphaFoldDB" id="A0ABD7N9Y5"/>
<proteinExistence type="predicted"/>
<name>A0ABD7N9Y5_9ENTR</name>
<sequence length="124" mass="13735">MRAVQFNTIKTGLNCAASGFAEVMDHTRNFVMTQRPAGLFPAIKRASRSGQGTGADELSIWDEFGNRFITGVKQLQDCQRPPAFCRISQFPQTRDKTIIVGCEFIGETHSVSLGAVWISKIIVR</sequence>